<reference evidence="1 2" key="1">
    <citation type="submission" date="2020-01" db="EMBL/GenBank/DDBJ databases">
        <authorList>
            <person name="Palmer J.M."/>
        </authorList>
    </citation>
    <scope>NUCLEOTIDE SEQUENCE [LARGE SCALE GENOMIC DNA]</scope>
    <source>
        <strain evidence="1 2">TWF970</strain>
    </source>
</reference>
<organism evidence="1 2">
    <name type="scientific">Orbilia oligospora</name>
    <name type="common">Nematode-trapping fungus</name>
    <name type="synonym">Arthrobotrys oligospora</name>
    <dbReference type="NCBI Taxonomy" id="2813651"/>
    <lineage>
        <taxon>Eukaryota</taxon>
        <taxon>Fungi</taxon>
        <taxon>Dikarya</taxon>
        <taxon>Ascomycota</taxon>
        <taxon>Pezizomycotina</taxon>
        <taxon>Orbiliomycetes</taxon>
        <taxon>Orbiliales</taxon>
        <taxon>Orbiliaceae</taxon>
        <taxon>Orbilia</taxon>
    </lineage>
</organism>
<protein>
    <submittedName>
        <fullName evidence="1">Uncharacterized protein</fullName>
    </submittedName>
</protein>
<dbReference type="Proteomes" id="UP000474640">
    <property type="component" value="Unassembled WGS sequence"/>
</dbReference>
<dbReference type="AlphaFoldDB" id="A0A7C8R436"/>
<evidence type="ECO:0000313" key="2">
    <source>
        <dbReference type="Proteomes" id="UP000474640"/>
    </source>
</evidence>
<sequence length="193" mass="21993">MPYLRHLRVGNFVKNGSEDLIAGLHALGVAQIRLNTLEIDGPGFGDDYVACLNKIWEIFPSIRITRLLRIGPVSVCNLDTLQIPESLQALEISASRALTFRSLGPRGFSAPEINRYMVESTLQRFVDSPSFQRLKIDIFHGTRYENQYVAHKCYTWTAITNYEELKFDSVDCNCYYSHTFLRSSSGSLLYKLD</sequence>
<proteinExistence type="predicted"/>
<evidence type="ECO:0000313" key="1">
    <source>
        <dbReference type="EMBL" id="KAF3270551.1"/>
    </source>
</evidence>
<name>A0A7C8R436_ORBOL</name>
<dbReference type="EMBL" id="JAABOJ010000073">
    <property type="protein sequence ID" value="KAF3270551.1"/>
    <property type="molecule type" value="Genomic_DNA"/>
</dbReference>
<comment type="caution">
    <text evidence="1">The sequence shown here is derived from an EMBL/GenBank/DDBJ whole genome shotgun (WGS) entry which is preliminary data.</text>
</comment>
<gene>
    <name evidence="1" type="ORF">TWF970_010754</name>
</gene>
<accession>A0A7C8R436</accession>